<keyword evidence="2" id="KW-0813">Transport</keyword>
<dbReference type="Pfam" id="PF25341">
    <property type="entry name" value="C2_CAPS"/>
    <property type="match status" value="1"/>
</dbReference>
<keyword evidence="10" id="KW-0968">Cytoplasmic vesicle</keyword>
<dbReference type="InterPro" id="IPR057457">
    <property type="entry name" value="CAPS_C2"/>
</dbReference>
<dbReference type="AlphaFoldDB" id="A0A1Y3EBM7"/>
<protein>
    <recommendedName>
        <fullName evidence="18">Calcium-dependent secretion activator</fullName>
    </recommendedName>
</protein>
<dbReference type="SUPFAM" id="SSF50729">
    <property type="entry name" value="PH domain-like"/>
    <property type="match status" value="1"/>
</dbReference>
<gene>
    <name evidence="16" type="ORF">D917_03495</name>
</gene>
<evidence type="ECO:0000313" key="16">
    <source>
        <dbReference type="EMBL" id="OUC41267.1"/>
    </source>
</evidence>
<dbReference type="InterPro" id="IPR000008">
    <property type="entry name" value="C2_dom"/>
</dbReference>
<dbReference type="Pfam" id="PF06292">
    <property type="entry name" value="MUN"/>
    <property type="match status" value="1"/>
</dbReference>
<keyword evidence="8" id="KW-0446">Lipid-binding</keyword>
<dbReference type="PANTHER" id="PTHR12166:SF8">
    <property type="entry name" value="CALCIUM-DEPENDENT SECRETION ACTIVATOR"/>
    <property type="match status" value="1"/>
</dbReference>
<dbReference type="InterPro" id="IPR035892">
    <property type="entry name" value="C2_domain_sf"/>
</dbReference>
<feature type="domain" description="C2" evidence="14">
    <location>
        <begin position="475"/>
        <end position="592"/>
    </location>
</feature>
<evidence type="ECO:0000256" key="12">
    <source>
        <dbReference type="SAM" id="MobiDB-lite"/>
    </source>
</evidence>
<dbReference type="GO" id="GO:0008289">
    <property type="term" value="F:lipid binding"/>
    <property type="evidence" value="ECO:0007669"/>
    <property type="project" value="UniProtKB-KW"/>
</dbReference>
<keyword evidence="3" id="KW-0268">Exocytosis</keyword>
<evidence type="ECO:0000256" key="8">
    <source>
        <dbReference type="ARBA" id="ARBA00023121"/>
    </source>
</evidence>
<feature type="domain" description="PH" evidence="13">
    <location>
        <begin position="518"/>
        <end position="651"/>
    </location>
</feature>
<dbReference type="InterPro" id="IPR010439">
    <property type="entry name" value="MUN_dom"/>
</dbReference>
<reference evidence="16 17" key="1">
    <citation type="submission" date="2015-04" db="EMBL/GenBank/DDBJ databases">
        <title>Draft genome of the roundworm Trichinella nativa.</title>
        <authorList>
            <person name="Mitreva M."/>
        </authorList>
    </citation>
    <scope>NUCLEOTIDE SEQUENCE [LARGE SCALE GENOMIC DNA]</scope>
    <source>
        <strain evidence="16 17">ISS45</strain>
    </source>
</reference>
<dbReference type="GO" id="GO:0016079">
    <property type="term" value="P:synaptic vesicle exocytosis"/>
    <property type="evidence" value="ECO:0007669"/>
    <property type="project" value="InterPro"/>
</dbReference>
<dbReference type="InterPro" id="IPR001849">
    <property type="entry name" value="PH_domain"/>
</dbReference>
<dbReference type="PROSITE" id="PS51258">
    <property type="entry name" value="MHD1"/>
    <property type="match status" value="1"/>
</dbReference>
<dbReference type="PANTHER" id="PTHR12166">
    <property type="entry name" value="CALCIUM-DEPENDENT SECRETION ACTIVATOR"/>
    <property type="match status" value="1"/>
</dbReference>
<comment type="caution">
    <text evidence="16">The sequence shown here is derived from an EMBL/GenBank/DDBJ whole genome shotgun (WGS) entry which is preliminary data.</text>
</comment>
<dbReference type="GO" id="GO:0030659">
    <property type="term" value="C:cytoplasmic vesicle membrane"/>
    <property type="evidence" value="ECO:0007669"/>
    <property type="project" value="UniProtKB-SubCell"/>
</dbReference>
<dbReference type="Proteomes" id="UP000243006">
    <property type="component" value="Unassembled WGS sequence"/>
</dbReference>
<keyword evidence="9" id="KW-0472">Membrane</keyword>
<name>A0A1Y3EBM7_9BILA</name>
<evidence type="ECO:0000256" key="6">
    <source>
        <dbReference type="ARBA" id="ARBA00022927"/>
    </source>
</evidence>
<feature type="region of interest" description="Disordered" evidence="12">
    <location>
        <begin position="1"/>
        <end position="70"/>
    </location>
</feature>
<feature type="non-terminal residue" evidence="16">
    <location>
        <position position="1125"/>
    </location>
</feature>
<keyword evidence="6" id="KW-0653">Protein transport</keyword>
<organism evidence="16 17">
    <name type="scientific">Trichinella nativa</name>
    <dbReference type="NCBI Taxonomy" id="6335"/>
    <lineage>
        <taxon>Eukaryota</taxon>
        <taxon>Metazoa</taxon>
        <taxon>Ecdysozoa</taxon>
        <taxon>Nematoda</taxon>
        <taxon>Enoplea</taxon>
        <taxon>Dorylaimia</taxon>
        <taxon>Trichinellida</taxon>
        <taxon>Trichinellidae</taxon>
        <taxon>Trichinella</taxon>
    </lineage>
</organism>
<evidence type="ECO:0000259" key="14">
    <source>
        <dbReference type="PROSITE" id="PS50004"/>
    </source>
</evidence>
<evidence type="ECO:0000256" key="3">
    <source>
        <dbReference type="ARBA" id="ARBA00022483"/>
    </source>
</evidence>
<keyword evidence="4" id="KW-0479">Metal-binding</keyword>
<dbReference type="GO" id="GO:0015031">
    <property type="term" value="P:protein transport"/>
    <property type="evidence" value="ECO:0007669"/>
    <property type="project" value="UniProtKB-KW"/>
</dbReference>
<evidence type="ECO:0000256" key="9">
    <source>
        <dbReference type="ARBA" id="ARBA00023136"/>
    </source>
</evidence>
<dbReference type="PROSITE" id="PS50004">
    <property type="entry name" value="C2"/>
    <property type="match status" value="1"/>
</dbReference>
<evidence type="ECO:0000256" key="10">
    <source>
        <dbReference type="ARBA" id="ARBA00023329"/>
    </source>
</evidence>
<dbReference type="InterPro" id="IPR014770">
    <property type="entry name" value="Munc13_1"/>
</dbReference>
<accession>A0A1Y3EBM7</accession>
<evidence type="ECO:0000256" key="5">
    <source>
        <dbReference type="ARBA" id="ARBA00022837"/>
    </source>
</evidence>
<comment type="subcellular location">
    <subcellularLocation>
        <location evidence="1">Cytoplasmic vesicle membrane</location>
    </subcellularLocation>
    <subcellularLocation>
        <location evidence="11">Synapse</location>
    </subcellularLocation>
</comment>
<dbReference type="SMART" id="SM01145">
    <property type="entry name" value="DUF1041"/>
    <property type="match status" value="1"/>
</dbReference>
<keyword evidence="5" id="KW-0106">Calcium</keyword>
<evidence type="ECO:0000256" key="7">
    <source>
        <dbReference type="ARBA" id="ARBA00023018"/>
    </source>
</evidence>
<evidence type="ECO:0000259" key="13">
    <source>
        <dbReference type="PROSITE" id="PS50003"/>
    </source>
</evidence>
<evidence type="ECO:0000256" key="2">
    <source>
        <dbReference type="ARBA" id="ARBA00022448"/>
    </source>
</evidence>
<evidence type="ECO:0008006" key="18">
    <source>
        <dbReference type="Google" id="ProtNLM"/>
    </source>
</evidence>
<dbReference type="GO" id="GO:1990504">
    <property type="term" value="P:dense core granule exocytosis"/>
    <property type="evidence" value="ECO:0007669"/>
    <property type="project" value="InterPro"/>
</dbReference>
<dbReference type="PROSITE" id="PS50003">
    <property type="entry name" value="PH_DOMAIN"/>
    <property type="match status" value="1"/>
</dbReference>
<evidence type="ECO:0000256" key="4">
    <source>
        <dbReference type="ARBA" id="ARBA00022723"/>
    </source>
</evidence>
<dbReference type="SMART" id="SM00239">
    <property type="entry name" value="C2"/>
    <property type="match status" value="1"/>
</dbReference>
<dbReference type="SUPFAM" id="SSF49562">
    <property type="entry name" value="C2 domain (Calcium/lipid-binding domain, CaLB)"/>
    <property type="match status" value="1"/>
</dbReference>
<evidence type="ECO:0000313" key="17">
    <source>
        <dbReference type="Proteomes" id="UP000243006"/>
    </source>
</evidence>
<evidence type="ECO:0000256" key="11">
    <source>
        <dbReference type="ARBA" id="ARBA00034103"/>
    </source>
</evidence>
<keyword evidence="7" id="KW-0770">Synapse</keyword>
<sequence>MLGASSSSSDEEDNEPGVGAWERDERTLTPSPRPAPFGGSLLSVRSPSLVDSDRVSLGEPSRSTSGGTCFLGQPTAALAESRSSSIRSLVLDNRQAASASASTTAEGEKKVRRVRLWEQRNNSLSDSSIKSCPLMNCCSIENQHRAWVKSEEDDEEKERKTRLQIYVFVARCVAYHFNSKQPIDMVRRQCKINHQELARIRERFSSFLRGEIQIVVDEAFTNAIQSYYDVFLLSDRVVNVVSAGGFSSIDFRDVFRCTVDRRLRSLPEINGLSKETVMNSWMAKFDFIYRVEDELCSRRPPKSRTGGQIVDLIMTNEQIYDMMQAILDVKKFEHQLIYNALQLDNTDEQAASIRRELDSRMQLVQEMARDRKLMPKFVVKDMETLYLDEVRASINLLISNLESVPVNPKQSSAKRTFKRRSRSRLARLLCRIVAFCFDLCPVLWQFAVCCIGEGFSKDWFSLKRRSSTHSTNKIDGDENELVLTKSDVVLHFNLEVVVMEAQNLKSVPPNKVVYCTMEVEGSGKLQTGSAEAANPTWDTQGDFTTQHPLPTVKVKLYAENSGVLAFEDKELGKVSQYTFAMCNYKERSSEPAEFMQLDGFTVDYAEPDPELFSLGGKYFFSALKEGEEIKFATDDDNERHMWVQALYRATGQAHKPVPSKVDSTFSKPQSGDEQAKKLGIDEFIQADPVKSPHEQYFALLQSLTLNYRLNEPICSLGWFSPAQIFMLDEYCARYMVRGCHRNVCLLNDLLNKAESDHVIDPTLLHYSFAFCASHVHGNRPDGVGTVTLNERDRFNQVKSRLRALLEKQITNFRHCFPFGRPEGALKATLSLLERVLMKDTQGSLGSEEVHNVVKRCLENAALVNYTQICSEVSLEERIASGISPAARIDDLIRIAEMCVDLLKEIDEYHAEAFAWYSELLVEHAETYWSLFLVDMQAALAVQPPDTWDAFPLFELLNDYLCQDGQLKKGIFHSKLLAIFAPIVVRYVDLMEHSIEFHGCVTSEDIFWKLESLQSFTTNLHWPEEEFASHLEDRMKRMASDMIMKCAEKTMAVFEQWLGRAKRNTDYILPTEVCVMVNVIFDAKERALKLCGGDGGDILLAVLESTLVKMARYDEGNPIGTILSIA</sequence>
<dbReference type="InterPro" id="IPR033227">
    <property type="entry name" value="CAPS"/>
</dbReference>
<feature type="domain" description="MHD1" evidence="15">
    <location>
        <begin position="933"/>
        <end position="1049"/>
    </location>
</feature>
<evidence type="ECO:0000256" key="1">
    <source>
        <dbReference type="ARBA" id="ARBA00004156"/>
    </source>
</evidence>
<evidence type="ECO:0000259" key="15">
    <source>
        <dbReference type="PROSITE" id="PS51258"/>
    </source>
</evidence>
<dbReference type="InterPro" id="IPR011993">
    <property type="entry name" value="PH-like_dom_sf"/>
</dbReference>
<proteinExistence type="predicted"/>
<dbReference type="EMBL" id="LVZM01021528">
    <property type="protein sequence ID" value="OUC41267.1"/>
    <property type="molecule type" value="Genomic_DNA"/>
</dbReference>
<dbReference type="GO" id="GO:0046872">
    <property type="term" value="F:metal ion binding"/>
    <property type="evidence" value="ECO:0007669"/>
    <property type="project" value="UniProtKB-KW"/>
</dbReference>
<dbReference type="Gene3D" id="2.30.29.30">
    <property type="entry name" value="Pleckstrin-homology domain (PH domain)/Phosphotyrosine-binding domain (PTB)"/>
    <property type="match status" value="1"/>
</dbReference>
<dbReference type="GO" id="GO:0098793">
    <property type="term" value="C:presynapse"/>
    <property type="evidence" value="ECO:0007669"/>
    <property type="project" value="GOC"/>
</dbReference>